<dbReference type="Proteomes" id="UP000181951">
    <property type="component" value="Unassembled WGS sequence"/>
</dbReference>
<keyword evidence="3" id="KW-1185">Reference proteome</keyword>
<evidence type="ECO:0000313" key="3">
    <source>
        <dbReference type="Proteomes" id="UP000181951"/>
    </source>
</evidence>
<dbReference type="GO" id="GO:0051213">
    <property type="term" value="F:dioxygenase activity"/>
    <property type="evidence" value="ECO:0007669"/>
    <property type="project" value="UniProtKB-KW"/>
</dbReference>
<name>A0A1H8KYV4_9ACTN</name>
<dbReference type="InterPro" id="IPR041581">
    <property type="entry name" value="Glyoxalase_6"/>
</dbReference>
<dbReference type="OrthoDB" id="1645442at2"/>
<sequence>MIGRLEKTVFDCPDPRALAAFYAAVLGMRVNEDSDDWVVIGVEPGARQLAFQRVTGWVAPDWPDPHRSQQLHVDIRVDDPDTIDAAERELLALGARRLPGELPGRYRVFADPAGHPFCLVFGRRHS</sequence>
<dbReference type="EMBL" id="FODD01000014">
    <property type="protein sequence ID" value="SEN98021.1"/>
    <property type="molecule type" value="Genomic_DNA"/>
</dbReference>
<gene>
    <name evidence="2" type="ORF">SAMN05216267_1014152</name>
</gene>
<dbReference type="InterPro" id="IPR029068">
    <property type="entry name" value="Glyas_Bleomycin-R_OHBP_Dase"/>
</dbReference>
<dbReference type="Gene3D" id="3.10.180.10">
    <property type="entry name" value="2,3-Dihydroxybiphenyl 1,2-Dioxygenase, domain 1"/>
    <property type="match status" value="1"/>
</dbReference>
<keyword evidence="2" id="KW-0223">Dioxygenase</keyword>
<protein>
    <submittedName>
        <fullName evidence="2">Catechol 2,3-dioxygenase</fullName>
    </submittedName>
</protein>
<proteinExistence type="predicted"/>
<evidence type="ECO:0000313" key="2">
    <source>
        <dbReference type="EMBL" id="SEN98021.1"/>
    </source>
</evidence>
<dbReference type="Pfam" id="PF18029">
    <property type="entry name" value="Glyoxalase_6"/>
    <property type="match status" value="1"/>
</dbReference>
<keyword evidence="2" id="KW-0560">Oxidoreductase</keyword>
<dbReference type="STRING" id="310780.SAMN05216267_1014152"/>
<feature type="domain" description="Glyoxalase-like" evidence="1">
    <location>
        <begin position="8"/>
        <end position="120"/>
    </location>
</feature>
<accession>A0A1H8KYV4</accession>
<reference evidence="2 3" key="1">
    <citation type="submission" date="2016-10" db="EMBL/GenBank/DDBJ databases">
        <authorList>
            <person name="de Groot N.N."/>
        </authorList>
    </citation>
    <scope>NUCLEOTIDE SEQUENCE [LARGE SCALE GENOMIC DNA]</scope>
    <source>
        <strain evidence="2 3">CGMCC 4.2026</strain>
    </source>
</reference>
<dbReference type="PANTHER" id="PTHR35908:SF1">
    <property type="entry name" value="CONSERVED PROTEIN"/>
    <property type="match status" value="1"/>
</dbReference>
<organism evidence="2 3">
    <name type="scientific">Actinacidiphila rubida</name>
    <dbReference type="NCBI Taxonomy" id="310780"/>
    <lineage>
        <taxon>Bacteria</taxon>
        <taxon>Bacillati</taxon>
        <taxon>Actinomycetota</taxon>
        <taxon>Actinomycetes</taxon>
        <taxon>Kitasatosporales</taxon>
        <taxon>Streptomycetaceae</taxon>
        <taxon>Actinacidiphila</taxon>
    </lineage>
</organism>
<dbReference type="CDD" id="cd06587">
    <property type="entry name" value="VOC"/>
    <property type="match status" value="1"/>
</dbReference>
<dbReference type="PANTHER" id="PTHR35908">
    <property type="entry name" value="HYPOTHETICAL FUSION PROTEIN"/>
    <property type="match status" value="1"/>
</dbReference>
<dbReference type="SUPFAM" id="SSF54593">
    <property type="entry name" value="Glyoxalase/Bleomycin resistance protein/Dihydroxybiphenyl dioxygenase"/>
    <property type="match status" value="1"/>
</dbReference>
<dbReference type="RefSeq" id="WP_075017006.1">
    <property type="nucleotide sequence ID" value="NZ_FODD01000014.1"/>
</dbReference>
<dbReference type="AlphaFoldDB" id="A0A1H8KYV4"/>
<evidence type="ECO:0000259" key="1">
    <source>
        <dbReference type="Pfam" id="PF18029"/>
    </source>
</evidence>